<keyword evidence="3" id="KW-1185">Reference proteome</keyword>
<evidence type="ECO:0000313" key="3">
    <source>
        <dbReference type="Proteomes" id="UP000051955"/>
    </source>
</evidence>
<feature type="chain" id="PRO_5006407508" evidence="1">
    <location>
        <begin position="29"/>
        <end position="116"/>
    </location>
</feature>
<protein>
    <submittedName>
        <fullName evidence="2">Uncharacterized protein</fullName>
    </submittedName>
</protein>
<proteinExistence type="predicted"/>
<dbReference type="RefSeq" id="WP_146999879.1">
    <property type="nucleotide sequence ID" value="NZ_AZDV01000026.1"/>
</dbReference>
<comment type="caution">
    <text evidence="2">The sequence shown here is derived from an EMBL/GenBank/DDBJ whole genome shotgun (WGS) entry which is preliminary data.</text>
</comment>
<dbReference type="Proteomes" id="UP000051955">
    <property type="component" value="Unassembled WGS sequence"/>
</dbReference>
<organism evidence="2 3">
    <name type="scientific">Levilactobacillus acidifarinae DSM 19394 = JCM 15949</name>
    <dbReference type="NCBI Taxonomy" id="1423715"/>
    <lineage>
        <taxon>Bacteria</taxon>
        <taxon>Bacillati</taxon>
        <taxon>Bacillota</taxon>
        <taxon>Bacilli</taxon>
        <taxon>Lactobacillales</taxon>
        <taxon>Lactobacillaceae</taxon>
        <taxon>Levilactobacillus</taxon>
    </lineage>
</organism>
<reference evidence="2 3" key="1">
    <citation type="journal article" date="2015" name="Genome Announc.">
        <title>Expanding the biotechnology potential of lactobacilli through comparative genomics of 213 strains and associated genera.</title>
        <authorList>
            <person name="Sun Z."/>
            <person name="Harris H.M."/>
            <person name="McCann A."/>
            <person name="Guo C."/>
            <person name="Argimon S."/>
            <person name="Zhang W."/>
            <person name="Yang X."/>
            <person name="Jeffery I.B."/>
            <person name="Cooney J.C."/>
            <person name="Kagawa T.F."/>
            <person name="Liu W."/>
            <person name="Song Y."/>
            <person name="Salvetti E."/>
            <person name="Wrobel A."/>
            <person name="Rasinkangas P."/>
            <person name="Parkhill J."/>
            <person name="Rea M.C."/>
            <person name="O'Sullivan O."/>
            <person name="Ritari J."/>
            <person name="Douillard F.P."/>
            <person name="Paul Ross R."/>
            <person name="Yang R."/>
            <person name="Briner A.E."/>
            <person name="Felis G.E."/>
            <person name="de Vos W.M."/>
            <person name="Barrangou R."/>
            <person name="Klaenhammer T.R."/>
            <person name="Caufield P.W."/>
            <person name="Cui Y."/>
            <person name="Zhang H."/>
            <person name="O'Toole P.W."/>
        </authorList>
    </citation>
    <scope>NUCLEOTIDE SEQUENCE [LARGE SCALE GENOMIC DNA]</scope>
    <source>
        <strain evidence="2 3">DSM 19394</strain>
    </source>
</reference>
<dbReference type="AlphaFoldDB" id="A0A0R1LQJ1"/>
<dbReference type="EMBL" id="AZDV01000026">
    <property type="protein sequence ID" value="KRK94506.1"/>
    <property type="molecule type" value="Genomic_DNA"/>
</dbReference>
<sequence>MRKSLKLVLVFITILSVLSIGFVTPAQAASQTIPSSLRGTWYHYYAGLHKVDKLKITKHAMEFSLKGFTANNQTGSQVIVRKMGNRGYAIGKRDAPLLKIKSRKVNGKKHKVLFVE</sequence>
<dbReference type="OrthoDB" id="2319003at2"/>
<evidence type="ECO:0000256" key="1">
    <source>
        <dbReference type="SAM" id="SignalP"/>
    </source>
</evidence>
<name>A0A0R1LQJ1_9LACO</name>
<accession>A0A0R1LQJ1</accession>
<keyword evidence="1" id="KW-0732">Signal</keyword>
<evidence type="ECO:0000313" key="2">
    <source>
        <dbReference type="EMBL" id="KRK94506.1"/>
    </source>
</evidence>
<dbReference type="PATRIC" id="fig|1423715.3.peg.491"/>
<gene>
    <name evidence="2" type="ORF">FD25_GL000471</name>
</gene>
<feature type="signal peptide" evidence="1">
    <location>
        <begin position="1"/>
        <end position="28"/>
    </location>
</feature>